<feature type="compositionally biased region" description="Polar residues" evidence="1">
    <location>
        <begin position="271"/>
        <end position="282"/>
    </location>
</feature>
<dbReference type="Pfam" id="PF10295">
    <property type="entry name" value="DUF2406"/>
    <property type="match status" value="1"/>
</dbReference>
<feature type="region of interest" description="Disordered" evidence="1">
    <location>
        <begin position="192"/>
        <end position="375"/>
    </location>
</feature>
<proteinExistence type="predicted"/>
<dbReference type="PANTHER" id="PTHR28186">
    <property type="entry name" value="MEIOTICALLY UP-REGULATED GENE 9 PROTEIN"/>
    <property type="match status" value="1"/>
</dbReference>
<feature type="region of interest" description="Disordered" evidence="1">
    <location>
        <begin position="1"/>
        <end position="85"/>
    </location>
</feature>
<dbReference type="AlphaFoldDB" id="A0A7S9KRI2"/>
<dbReference type="PANTHER" id="PTHR28186:SF1">
    <property type="entry name" value="MEIOTICALLY UP-REGULATED GENE 9 PROTEIN"/>
    <property type="match status" value="1"/>
</dbReference>
<feature type="compositionally biased region" description="Polar residues" evidence="1">
    <location>
        <begin position="27"/>
        <end position="37"/>
    </location>
</feature>
<protein>
    <recommendedName>
        <fullName evidence="4">DUF2406 domain protein</fullName>
    </recommendedName>
</protein>
<dbReference type="OrthoDB" id="5330253at2759"/>
<name>A0A7S9KRI2_EPIFF</name>
<evidence type="ECO:0000256" key="1">
    <source>
        <dbReference type="SAM" id="MobiDB-lite"/>
    </source>
</evidence>
<dbReference type="Proteomes" id="UP000594364">
    <property type="component" value="Chromosome 3"/>
</dbReference>
<reference evidence="2 3" key="1">
    <citation type="journal article" date="2018" name="PLoS Genet.">
        <title>Repeat elements organise 3D genome structure and mediate transcription in the filamentous fungus Epichloe festucae.</title>
        <authorList>
            <person name="Winter D.J."/>
            <person name="Ganley A.R.D."/>
            <person name="Young C.A."/>
            <person name="Liachko I."/>
            <person name="Schardl C.L."/>
            <person name="Dupont P.Y."/>
            <person name="Berry D."/>
            <person name="Ram A."/>
            <person name="Scott B."/>
            <person name="Cox M.P."/>
        </authorList>
    </citation>
    <scope>NUCLEOTIDE SEQUENCE [LARGE SCALE GENOMIC DNA]</scope>
    <source>
        <strain evidence="2 3">Fl1</strain>
    </source>
</reference>
<dbReference type="EMBL" id="CP031387">
    <property type="protein sequence ID" value="QPG99344.1"/>
    <property type="molecule type" value="Genomic_DNA"/>
</dbReference>
<organism evidence="2 3">
    <name type="scientific">Epichloe festucae (strain Fl1)</name>
    <dbReference type="NCBI Taxonomy" id="877507"/>
    <lineage>
        <taxon>Eukaryota</taxon>
        <taxon>Fungi</taxon>
        <taxon>Dikarya</taxon>
        <taxon>Ascomycota</taxon>
        <taxon>Pezizomycotina</taxon>
        <taxon>Sordariomycetes</taxon>
        <taxon>Hypocreomycetidae</taxon>
        <taxon>Hypocreales</taxon>
        <taxon>Clavicipitaceae</taxon>
        <taxon>Epichloe</taxon>
    </lineage>
</organism>
<evidence type="ECO:0000313" key="2">
    <source>
        <dbReference type="EMBL" id="QPG99344.1"/>
    </source>
</evidence>
<feature type="compositionally biased region" description="Basic residues" evidence="1">
    <location>
        <begin position="365"/>
        <end position="375"/>
    </location>
</feature>
<accession>A0A7S9KRI2</accession>
<feature type="compositionally biased region" description="Polar residues" evidence="1">
    <location>
        <begin position="348"/>
        <end position="359"/>
    </location>
</feature>
<sequence>MASQAQHYHQQHHQLLQRPQQAPLQYSQPTAEQQYNGQAKPRSYSIHSQKTHRSSGSKQDFHETHEEKEAKRIHSKADPTLAMNEAEPSMVAAMQSDTGKIPLRSMQHKDPWGNPIADPDKSNPTRNRWERPLETIRSFEAAIDGGYQRKSLCRADTDSMANWNRRSSYNPLNQPRLPQDSYFGGRPVSYRADSQPALPAPGAARISYHDTQSYGNRRMSRDRAPRMMSDPHYQVFGREQGVYPSPHKDRSYETVTSAAPSGHSDPAGYQTDPTSSDNSSIDRISPAKRNEPVNDYGIGFSQPQGYEAPSFTVSNPAQNHPLPPPPPPHNNTQASAPLAVSRKGSVLQRLSTQDNSSNSGDKRKSWFGRRFSKSG</sequence>
<keyword evidence="3" id="KW-1185">Reference proteome</keyword>
<dbReference type="InterPro" id="IPR018809">
    <property type="entry name" value="DUF2406"/>
</dbReference>
<gene>
    <name evidence="2" type="ORF">C2857_001536</name>
</gene>
<feature type="compositionally biased region" description="Basic and acidic residues" evidence="1">
    <location>
        <begin position="59"/>
        <end position="77"/>
    </location>
</feature>
<feature type="compositionally biased region" description="Low complexity" evidence="1">
    <location>
        <begin position="1"/>
        <end position="26"/>
    </location>
</feature>
<evidence type="ECO:0000313" key="3">
    <source>
        <dbReference type="Proteomes" id="UP000594364"/>
    </source>
</evidence>
<evidence type="ECO:0008006" key="4">
    <source>
        <dbReference type="Google" id="ProtNLM"/>
    </source>
</evidence>